<name>A0ABX2IJB3_9RHOO</name>
<evidence type="ECO:0000256" key="7">
    <source>
        <dbReference type="SAM" id="SignalP"/>
    </source>
</evidence>
<dbReference type="PROSITE" id="PS51704">
    <property type="entry name" value="GP_PDE"/>
    <property type="match status" value="1"/>
</dbReference>
<evidence type="ECO:0000259" key="8">
    <source>
        <dbReference type="PROSITE" id="PS51704"/>
    </source>
</evidence>
<comment type="caution">
    <text evidence="9">The sequence shown here is derived from an EMBL/GenBank/DDBJ whole genome shotgun (WGS) entry which is preliminary data.</text>
</comment>
<dbReference type="InterPro" id="IPR017946">
    <property type="entry name" value="PLC-like_Pdiesterase_TIM-brl"/>
</dbReference>
<dbReference type="Proteomes" id="UP000778523">
    <property type="component" value="Unassembled WGS sequence"/>
</dbReference>
<dbReference type="PANTHER" id="PTHR43620">
    <property type="entry name" value="GLYCEROPHOSPHORYL DIESTER PHOSPHODIESTERASE"/>
    <property type="match status" value="1"/>
</dbReference>
<feature type="chain" id="PRO_5045500684" description="glycerophosphodiester phosphodiesterase" evidence="7">
    <location>
        <begin position="21"/>
        <end position="379"/>
    </location>
</feature>
<keyword evidence="10" id="KW-1185">Reference proteome</keyword>
<evidence type="ECO:0000256" key="5">
    <source>
        <dbReference type="ARBA" id="ARBA00022801"/>
    </source>
</evidence>
<evidence type="ECO:0000256" key="4">
    <source>
        <dbReference type="ARBA" id="ARBA00022798"/>
    </source>
</evidence>
<dbReference type="EC" id="3.1.4.46" evidence="2"/>
<protein>
    <recommendedName>
        <fullName evidence="2">glycerophosphodiester phosphodiesterase</fullName>
        <ecNumber evidence="2">3.1.4.46</ecNumber>
    </recommendedName>
</protein>
<reference evidence="9 10" key="1">
    <citation type="submission" date="2020-06" db="EMBL/GenBank/DDBJ databases">
        <title>Draft genome of Uliginosibacterium sp. IMCC34675.</title>
        <authorList>
            <person name="Song J."/>
        </authorList>
    </citation>
    <scope>NUCLEOTIDE SEQUENCE [LARGE SCALE GENOMIC DNA]</scope>
    <source>
        <strain evidence="9 10">IMCC34675</strain>
    </source>
</reference>
<evidence type="ECO:0000256" key="1">
    <source>
        <dbReference type="ARBA" id="ARBA00007277"/>
    </source>
</evidence>
<evidence type="ECO:0000256" key="2">
    <source>
        <dbReference type="ARBA" id="ARBA00012247"/>
    </source>
</evidence>
<organism evidence="9 10">
    <name type="scientific">Uliginosibacterium aquaticum</name>
    <dbReference type="NCBI Taxonomy" id="2731212"/>
    <lineage>
        <taxon>Bacteria</taxon>
        <taxon>Pseudomonadati</taxon>
        <taxon>Pseudomonadota</taxon>
        <taxon>Betaproteobacteria</taxon>
        <taxon>Rhodocyclales</taxon>
        <taxon>Zoogloeaceae</taxon>
        <taxon>Uliginosibacterium</taxon>
    </lineage>
</organism>
<keyword evidence="4" id="KW-0319">Glycerol metabolism</keyword>
<keyword evidence="5" id="KW-0378">Hydrolase</keyword>
<comment type="catalytic activity">
    <reaction evidence="6">
        <text>a sn-glycero-3-phosphodiester + H2O = an alcohol + sn-glycerol 3-phosphate + H(+)</text>
        <dbReference type="Rhea" id="RHEA:12969"/>
        <dbReference type="ChEBI" id="CHEBI:15377"/>
        <dbReference type="ChEBI" id="CHEBI:15378"/>
        <dbReference type="ChEBI" id="CHEBI:30879"/>
        <dbReference type="ChEBI" id="CHEBI:57597"/>
        <dbReference type="ChEBI" id="CHEBI:83408"/>
        <dbReference type="EC" id="3.1.4.46"/>
    </reaction>
</comment>
<gene>
    <name evidence="9" type="ORF">HJ583_005210</name>
</gene>
<dbReference type="Gene3D" id="3.20.20.190">
    <property type="entry name" value="Phosphatidylinositol (PI) phosphodiesterase"/>
    <property type="match status" value="1"/>
</dbReference>
<evidence type="ECO:0000313" key="9">
    <source>
        <dbReference type="EMBL" id="NSL54413.1"/>
    </source>
</evidence>
<accession>A0ABX2IJB3</accession>
<proteinExistence type="inferred from homology"/>
<dbReference type="Pfam" id="PF03009">
    <property type="entry name" value="GDPD"/>
    <property type="match status" value="1"/>
</dbReference>
<comment type="similarity">
    <text evidence="1">Belongs to the glycerophosphoryl diester phosphodiesterase family.</text>
</comment>
<dbReference type="PANTHER" id="PTHR43620:SF7">
    <property type="entry name" value="GLYCEROPHOSPHODIESTER PHOSPHODIESTERASE GDPD5-RELATED"/>
    <property type="match status" value="1"/>
</dbReference>
<dbReference type="InterPro" id="IPR030395">
    <property type="entry name" value="GP_PDE_dom"/>
</dbReference>
<feature type="domain" description="GP-PDE" evidence="8">
    <location>
        <begin position="34"/>
        <end position="372"/>
    </location>
</feature>
<evidence type="ECO:0000313" key="10">
    <source>
        <dbReference type="Proteomes" id="UP000778523"/>
    </source>
</evidence>
<evidence type="ECO:0000256" key="3">
    <source>
        <dbReference type="ARBA" id="ARBA00022729"/>
    </source>
</evidence>
<dbReference type="CDD" id="cd08602">
    <property type="entry name" value="GDPD_ScGlpQ1_like"/>
    <property type="match status" value="1"/>
</dbReference>
<feature type="signal peptide" evidence="7">
    <location>
        <begin position="1"/>
        <end position="20"/>
    </location>
</feature>
<dbReference type="RefSeq" id="WP_170020920.1">
    <property type="nucleotide sequence ID" value="NZ_JABCSC020000001.1"/>
</dbReference>
<sequence>MQPSFLLPLIAMSLSLAACATDSPRLGRAPDAQPLVIAHRGASAHRPEHTLAAYQLAIEQGADVIEPDLVITRDGVLVARHENEIGGTTDVARHPEFAHRKTRKEIDGLPVEGWFTEDFTLAELKSLRARERIPANRPANTAFDGQFEIPTLDEVIALVKTHKQKTGQRIAIYPETKHPSYFRQLGLPLEEPLVATLHAAGWRGKQAPVFIQSFEVGNLKRLRGMTDLPLVQLLDNPANAPAANGTPRNKPWDFIASQDPRSYADLATAAGLREIARYADGVGPYKEIVIPRTADNHLGQPGSFVADAHAAGLAIHIWTLRPENPFLPVEFRQGERSSPSTRGDMASEIAAYLNAGVDGFFSDDPLAARAAVKQFSSTR</sequence>
<dbReference type="SUPFAM" id="SSF51695">
    <property type="entry name" value="PLC-like phosphodiesterases"/>
    <property type="match status" value="1"/>
</dbReference>
<dbReference type="EMBL" id="JABCSC020000001">
    <property type="protein sequence ID" value="NSL54413.1"/>
    <property type="molecule type" value="Genomic_DNA"/>
</dbReference>
<evidence type="ECO:0000256" key="6">
    <source>
        <dbReference type="ARBA" id="ARBA00047512"/>
    </source>
</evidence>
<keyword evidence="3 7" id="KW-0732">Signal</keyword>